<organism evidence="3 4">
    <name type="scientific">Rhizobium lentis</name>
    <dbReference type="NCBI Taxonomy" id="1138194"/>
    <lineage>
        <taxon>Bacteria</taxon>
        <taxon>Pseudomonadati</taxon>
        <taxon>Pseudomonadota</taxon>
        <taxon>Alphaproteobacteria</taxon>
        <taxon>Hyphomicrobiales</taxon>
        <taxon>Rhizobiaceae</taxon>
        <taxon>Rhizobium/Agrobacterium group</taxon>
        <taxon>Rhizobium</taxon>
    </lineage>
</organism>
<sequence>MIGIDPRGVVFRRTIKTVLPRILILQSNNASTGGKFYMALNILDTNGATVTKTGAEFEAYDVIRDSAANPSAPVTLVVSDAGVVDLADELGSVSAHVIGSYYGNAITTGTGNDTISGSDGNDTLNGGAGDDIIGGGNGNDILIGGAGKRPNYWRWRPLARIGRAAATHCHRRR</sequence>
<dbReference type="PANTHER" id="PTHR38340">
    <property type="entry name" value="S-LAYER PROTEIN"/>
    <property type="match status" value="1"/>
</dbReference>
<evidence type="ECO:0000313" key="3">
    <source>
        <dbReference type="EMBL" id="MBB5558718.1"/>
    </source>
</evidence>
<dbReference type="EMBL" id="JACHBC010000001">
    <property type="protein sequence ID" value="MBB5558718.1"/>
    <property type="molecule type" value="Genomic_DNA"/>
</dbReference>
<reference evidence="3 4" key="1">
    <citation type="submission" date="2020-08" db="EMBL/GenBank/DDBJ databases">
        <title>Genomic Encyclopedia of Type Strains, Phase IV (KMG-V): Genome sequencing to study the core and pangenomes of soil and plant-associated prokaryotes.</title>
        <authorList>
            <person name="Whitman W."/>
        </authorList>
    </citation>
    <scope>NUCLEOTIDE SEQUENCE [LARGE SCALE GENOMIC DNA]</scope>
    <source>
        <strain evidence="3 4">SEMIA 4034</strain>
    </source>
</reference>
<gene>
    <name evidence="3" type="ORF">GGI59_000345</name>
</gene>
<accession>A0A7W8UIY0</accession>
<keyword evidence="2" id="KW-0964">Secreted</keyword>
<dbReference type="InterPro" id="IPR001343">
    <property type="entry name" value="Hemolysn_Ca-bd"/>
</dbReference>
<dbReference type="InterPro" id="IPR050557">
    <property type="entry name" value="RTX_toxin/Mannuronan_C5-epim"/>
</dbReference>
<protein>
    <submittedName>
        <fullName evidence="3">Ca2+-binding RTX toxin-like protein</fullName>
    </submittedName>
</protein>
<evidence type="ECO:0000256" key="1">
    <source>
        <dbReference type="ARBA" id="ARBA00004613"/>
    </source>
</evidence>
<dbReference type="Proteomes" id="UP000528824">
    <property type="component" value="Unassembled WGS sequence"/>
</dbReference>
<comment type="subcellular location">
    <subcellularLocation>
        <location evidence="1">Secreted</location>
    </subcellularLocation>
</comment>
<dbReference type="InterPro" id="IPR011049">
    <property type="entry name" value="Serralysin-like_metalloprot_C"/>
</dbReference>
<keyword evidence="4" id="KW-1185">Reference proteome</keyword>
<dbReference type="PRINTS" id="PR00313">
    <property type="entry name" value="CABNDNGRPT"/>
</dbReference>
<dbReference type="PROSITE" id="PS00330">
    <property type="entry name" value="HEMOLYSIN_CALCIUM"/>
    <property type="match status" value="2"/>
</dbReference>
<proteinExistence type="predicted"/>
<comment type="caution">
    <text evidence="3">The sequence shown here is derived from an EMBL/GenBank/DDBJ whole genome shotgun (WGS) entry which is preliminary data.</text>
</comment>
<dbReference type="PANTHER" id="PTHR38340:SF1">
    <property type="entry name" value="S-LAYER PROTEIN"/>
    <property type="match status" value="1"/>
</dbReference>
<name>A0A7W8UIY0_9HYPH</name>
<dbReference type="AlphaFoldDB" id="A0A7W8UIY0"/>
<dbReference type="Gene3D" id="2.150.10.10">
    <property type="entry name" value="Serralysin-like metalloprotease, C-terminal"/>
    <property type="match status" value="1"/>
</dbReference>
<dbReference type="GO" id="GO:0005576">
    <property type="term" value="C:extracellular region"/>
    <property type="evidence" value="ECO:0007669"/>
    <property type="project" value="UniProtKB-SubCell"/>
</dbReference>
<evidence type="ECO:0000313" key="4">
    <source>
        <dbReference type="Proteomes" id="UP000528824"/>
    </source>
</evidence>
<dbReference type="Pfam" id="PF00353">
    <property type="entry name" value="HemolysinCabind"/>
    <property type="match status" value="1"/>
</dbReference>
<dbReference type="SUPFAM" id="SSF51120">
    <property type="entry name" value="beta-Roll"/>
    <property type="match status" value="1"/>
</dbReference>
<dbReference type="InterPro" id="IPR018511">
    <property type="entry name" value="Hemolysin-typ_Ca-bd_CS"/>
</dbReference>
<dbReference type="GO" id="GO:0005509">
    <property type="term" value="F:calcium ion binding"/>
    <property type="evidence" value="ECO:0007669"/>
    <property type="project" value="InterPro"/>
</dbReference>
<evidence type="ECO:0000256" key="2">
    <source>
        <dbReference type="ARBA" id="ARBA00022525"/>
    </source>
</evidence>